<dbReference type="EMBL" id="MU007039">
    <property type="protein sequence ID" value="KAF2430404.1"/>
    <property type="molecule type" value="Genomic_DNA"/>
</dbReference>
<dbReference type="OrthoDB" id="5239630at2759"/>
<keyword evidence="3" id="KW-1185">Reference proteome</keyword>
<sequence length="97" mass="10258">MAQGTIKKGATTNSAKSKRNTAGVGLTKRGSRIIAPKKAKVIAKKKIIKKHSSGLTGMTERALAQRAGHLEILAGGKNKKKDPEIVVKKDKKGTNGK</sequence>
<proteinExistence type="predicted"/>
<organism evidence="2 3">
    <name type="scientific">Tothia fuscella</name>
    <dbReference type="NCBI Taxonomy" id="1048955"/>
    <lineage>
        <taxon>Eukaryota</taxon>
        <taxon>Fungi</taxon>
        <taxon>Dikarya</taxon>
        <taxon>Ascomycota</taxon>
        <taxon>Pezizomycotina</taxon>
        <taxon>Dothideomycetes</taxon>
        <taxon>Pleosporomycetidae</taxon>
        <taxon>Venturiales</taxon>
        <taxon>Cylindrosympodiaceae</taxon>
        <taxon>Tothia</taxon>
    </lineage>
</organism>
<dbReference type="Proteomes" id="UP000800235">
    <property type="component" value="Unassembled WGS sequence"/>
</dbReference>
<feature type="region of interest" description="Disordered" evidence="1">
    <location>
        <begin position="75"/>
        <end position="97"/>
    </location>
</feature>
<feature type="region of interest" description="Disordered" evidence="1">
    <location>
        <begin position="1"/>
        <end position="27"/>
    </location>
</feature>
<dbReference type="AlphaFoldDB" id="A0A9P4NQW0"/>
<protein>
    <submittedName>
        <fullName evidence="2">Uncharacterized protein</fullName>
    </submittedName>
</protein>
<comment type="caution">
    <text evidence="2">The sequence shown here is derived from an EMBL/GenBank/DDBJ whole genome shotgun (WGS) entry which is preliminary data.</text>
</comment>
<gene>
    <name evidence="2" type="ORF">EJ08DRAFT_242596</name>
</gene>
<dbReference type="InterPro" id="IPR019034">
    <property type="entry name" value="UPF0390"/>
</dbReference>
<evidence type="ECO:0000313" key="2">
    <source>
        <dbReference type="EMBL" id="KAF2430404.1"/>
    </source>
</evidence>
<dbReference type="Pfam" id="PF09495">
    <property type="entry name" value="DUF2462"/>
    <property type="match status" value="1"/>
</dbReference>
<accession>A0A9P4NQW0</accession>
<name>A0A9P4NQW0_9PEZI</name>
<evidence type="ECO:0000313" key="3">
    <source>
        <dbReference type="Proteomes" id="UP000800235"/>
    </source>
</evidence>
<reference evidence="2" key="1">
    <citation type="journal article" date="2020" name="Stud. Mycol.">
        <title>101 Dothideomycetes genomes: a test case for predicting lifestyles and emergence of pathogens.</title>
        <authorList>
            <person name="Haridas S."/>
            <person name="Albert R."/>
            <person name="Binder M."/>
            <person name="Bloem J."/>
            <person name="Labutti K."/>
            <person name="Salamov A."/>
            <person name="Andreopoulos B."/>
            <person name="Baker S."/>
            <person name="Barry K."/>
            <person name="Bills G."/>
            <person name="Bluhm B."/>
            <person name="Cannon C."/>
            <person name="Castanera R."/>
            <person name="Culley D."/>
            <person name="Daum C."/>
            <person name="Ezra D."/>
            <person name="Gonzalez J."/>
            <person name="Henrissat B."/>
            <person name="Kuo A."/>
            <person name="Liang C."/>
            <person name="Lipzen A."/>
            <person name="Lutzoni F."/>
            <person name="Magnuson J."/>
            <person name="Mondo S."/>
            <person name="Nolan M."/>
            <person name="Ohm R."/>
            <person name="Pangilinan J."/>
            <person name="Park H.-J."/>
            <person name="Ramirez L."/>
            <person name="Alfaro M."/>
            <person name="Sun H."/>
            <person name="Tritt A."/>
            <person name="Yoshinaga Y."/>
            <person name="Zwiers L.-H."/>
            <person name="Turgeon B."/>
            <person name="Goodwin S."/>
            <person name="Spatafora J."/>
            <person name="Crous P."/>
            <person name="Grigoriev I."/>
        </authorList>
    </citation>
    <scope>NUCLEOTIDE SEQUENCE</scope>
    <source>
        <strain evidence="2">CBS 130266</strain>
    </source>
</reference>
<evidence type="ECO:0000256" key="1">
    <source>
        <dbReference type="SAM" id="MobiDB-lite"/>
    </source>
</evidence>